<dbReference type="InterPro" id="IPR004358">
    <property type="entry name" value="Sig_transdc_His_kin-like_C"/>
</dbReference>
<feature type="transmembrane region" description="Helical" evidence="2">
    <location>
        <begin position="83"/>
        <end position="115"/>
    </location>
</feature>
<feature type="transmembrane region" description="Helical" evidence="2">
    <location>
        <begin position="127"/>
        <end position="152"/>
    </location>
</feature>
<comment type="caution">
    <text evidence="4">The sequence shown here is derived from an EMBL/GenBank/DDBJ whole genome shotgun (WGS) entry which is preliminary data.</text>
</comment>
<dbReference type="GO" id="GO:0000155">
    <property type="term" value="F:phosphorelay sensor kinase activity"/>
    <property type="evidence" value="ECO:0007669"/>
    <property type="project" value="InterPro"/>
</dbReference>
<keyword evidence="4" id="KW-0418">Kinase</keyword>
<gene>
    <name evidence="4" type="ORF">OBE_17033</name>
</gene>
<dbReference type="InterPro" id="IPR003661">
    <property type="entry name" value="HisK_dim/P_dom"/>
</dbReference>
<evidence type="ECO:0000256" key="2">
    <source>
        <dbReference type="SAM" id="Phobius"/>
    </source>
</evidence>
<feature type="transmembrane region" description="Helical" evidence="2">
    <location>
        <begin position="159"/>
        <end position="181"/>
    </location>
</feature>
<dbReference type="InterPro" id="IPR003594">
    <property type="entry name" value="HATPase_dom"/>
</dbReference>
<dbReference type="PANTHER" id="PTHR43547:SF2">
    <property type="entry name" value="HYBRID SIGNAL TRANSDUCTION HISTIDINE KINASE C"/>
    <property type="match status" value="1"/>
</dbReference>
<dbReference type="InterPro" id="IPR036097">
    <property type="entry name" value="HisK_dim/P_sf"/>
</dbReference>
<reference evidence="4" key="1">
    <citation type="journal article" date="2013" name="Environ. Microbiol.">
        <title>Microbiota from the distal guts of lean and obese adolescents exhibit partial functional redundancy besides clear differences in community structure.</title>
        <authorList>
            <person name="Ferrer M."/>
            <person name="Ruiz A."/>
            <person name="Lanza F."/>
            <person name="Haange S.B."/>
            <person name="Oberbach A."/>
            <person name="Till H."/>
            <person name="Bargiela R."/>
            <person name="Campoy C."/>
            <person name="Segura M.T."/>
            <person name="Richter M."/>
            <person name="von Bergen M."/>
            <person name="Seifert J."/>
            <person name="Suarez A."/>
        </authorList>
    </citation>
    <scope>NUCLEOTIDE SEQUENCE</scope>
</reference>
<organism evidence="4">
    <name type="scientific">human gut metagenome</name>
    <dbReference type="NCBI Taxonomy" id="408170"/>
    <lineage>
        <taxon>unclassified sequences</taxon>
        <taxon>metagenomes</taxon>
        <taxon>organismal metagenomes</taxon>
    </lineage>
</organism>
<dbReference type="CDD" id="cd00075">
    <property type="entry name" value="HATPase"/>
    <property type="match status" value="1"/>
</dbReference>
<dbReference type="Gene3D" id="1.10.287.130">
    <property type="match status" value="1"/>
</dbReference>
<feature type="transmembrane region" description="Helical" evidence="2">
    <location>
        <begin position="60"/>
        <end position="76"/>
    </location>
</feature>
<feature type="domain" description="Histidine kinase" evidence="3">
    <location>
        <begin position="209"/>
        <end position="412"/>
    </location>
</feature>
<evidence type="ECO:0000256" key="1">
    <source>
        <dbReference type="ARBA" id="ARBA00022553"/>
    </source>
</evidence>
<proteinExistence type="predicted"/>
<sequence length="412" mass="47795">MNILDNILQNITYVLFPLTLYLIYFAYIKNMDLEEKSIFLEIALFSSLYMLFRNIDLKNYAYAIVFLNIPLLIAYLKRKTKTAVLISITLIIFLYTNLNISLILLIIEYVLYFIIYSGLMKKNELNIRSITAIFVSIRTFFIAFQSTFYLFFDTNPYHLLLNISTMVIFLVATAYIILLLFEKCEGVMNYNSTLNELNREKEIRTSLFKITHEIKNPLAVCRGYLDMLAEDNYKKYKEYIPIISSEINRTLLLMDDFLDYTKVKINKEDVDLILLLEEISLELKPLFKKNNIKTKLNIPDDEIYLDLDYNRMKQVLVNIFKNSVEAKSDDTTITVDINEHKDMVDIIISDTGVGMSKEVLEKIGQNFYTTKERGTGLGVSLSKEIIALHGGKIRYESTLGKGTKVYISLPAN</sequence>
<accession>K1RIC1</accession>
<dbReference type="PROSITE" id="PS50109">
    <property type="entry name" value="HIS_KIN"/>
    <property type="match status" value="1"/>
</dbReference>
<keyword evidence="1" id="KW-0597">Phosphoprotein</keyword>
<dbReference type="SMART" id="SM00387">
    <property type="entry name" value="HATPase_c"/>
    <property type="match status" value="1"/>
</dbReference>
<keyword evidence="2" id="KW-1133">Transmembrane helix</keyword>
<dbReference type="SUPFAM" id="SSF47384">
    <property type="entry name" value="Homodimeric domain of signal transducing histidine kinase"/>
    <property type="match status" value="1"/>
</dbReference>
<feature type="transmembrane region" description="Helical" evidence="2">
    <location>
        <begin position="6"/>
        <end position="26"/>
    </location>
</feature>
<keyword evidence="4" id="KW-0808">Transferase</keyword>
<dbReference type="InterPro" id="IPR036890">
    <property type="entry name" value="HATPase_C_sf"/>
</dbReference>
<dbReference type="PRINTS" id="PR00344">
    <property type="entry name" value="BCTRLSENSOR"/>
</dbReference>
<dbReference type="PANTHER" id="PTHR43547">
    <property type="entry name" value="TWO-COMPONENT HISTIDINE KINASE"/>
    <property type="match status" value="1"/>
</dbReference>
<keyword evidence="2" id="KW-0472">Membrane</keyword>
<dbReference type="EMBL" id="AJWZ01011458">
    <property type="protein sequence ID" value="EKC45198.1"/>
    <property type="molecule type" value="Genomic_DNA"/>
</dbReference>
<keyword evidence="2" id="KW-0812">Transmembrane</keyword>
<evidence type="ECO:0000313" key="4">
    <source>
        <dbReference type="EMBL" id="EKC45198.1"/>
    </source>
</evidence>
<dbReference type="AlphaFoldDB" id="K1RIC1"/>
<dbReference type="CDD" id="cd00082">
    <property type="entry name" value="HisKA"/>
    <property type="match status" value="1"/>
</dbReference>
<dbReference type="Pfam" id="PF00512">
    <property type="entry name" value="HisKA"/>
    <property type="match status" value="1"/>
</dbReference>
<dbReference type="Pfam" id="PF02518">
    <property type="entry name" value="HATPase_c"/>
    <property type="match status" value="1"/>
</dbReference>
<name>K1RIC1_9ZZZZ</name>
<dbReference type="Gene3D" id="3.30.565.10">
    <property type="entry name" value="Histidine kinase-like ATPase, C-terminal domain"/>
    <property type="match status" value="1"/>
</dbReference>
<protein>
    <submittedName>
        <fullName evidence="4">Sporulation kinase B</fullName>
    </submittedName>
</protein>
<dbReference type="SUPFAM" id="SSF55874">
    <property type="entry name" value="ATPase domain of HSP90 chaperone/DNA topoisomerase II/histidine kinase"/>
    <property type="match status" value="1"/>
</dbReference>
<evidence type="ECO:0000259" key="3">
    <source>
        <dbReference type="PROSITE" id="PS50109"/>
    </source>
</evidence>
<dbReference type="SMART" id="SM00388">
    <property type="entry name" value="HisKA"/>
    <property type="match status" value="1"/>
</dbReference>
<dbReference type="InterPro" id="IPR005467">
    <property type="entry name" value="His_kinase_dom"/>
</dbReference>